<gene>
    <name evidence="1" type="ORF">COU22_03215</name>
</gene>
<sequence length="218" mass="25051">MSKDMSPSTKNITVGQAGKFSDVLIAALSKSRLPSKETQDVLEKKGKEIANECVAIIRCHVEEHIRATEPYILKRQEFDPVEFIGKNWSIDEQLGQRTGDNLDAGKIINKDYLKKNEFYTEGKEWLKRIKKVPKDVQLDANDFLALWQEKGHETLNWLYETKGIIWLSFCGTILRNQLGNRGVLDLYRGGEGSWHWSFSWLGFYWRVDRPAGLLASSN</sequence>
<accession>A0A2M6WC27</accession>
<reference evidence="2" key="1">
    <citation type="submission" date="2017-09" db="EMBL/GenBank/DDBJ databases">
        <title>Depth-based differentiation of microbial function through sediment-hosted aquifers and enrichment of novel symbionts in the deep terrestrial subsurface.</title>
        <authorList>
            <person name="Probst A.J."/>
            <person name="Ladd B."/>
            <person name="Jarett J.K."/>
            <person name="Geller-Mcgrath D.E."/>
            <person name="Sieber C.M.K."/>
            <person name="Emerson J.B."/>
            <person name="Anantharaman K."/>
            <person name="Thomas B.C."/>
            <person name="Malmstrom R."/>
            <person name="Stieglmeier M."/>
            <person name="Klingl A."/>
            <person name="Woyke T."/>
            <person name="Ryan C.M."/>
            <person name="Banfield J.F."/>
        </authorList>
    </citation>
    <scope>NUCLEOTIDE SEQUENCE [LARGE SCALE GENOMIC DNA]</scope>
</reference>
<evidence type="ECO:0000313" key="1">
    <source>
        <dbReference type="EMBL" id="PIT90255.1"/>
    </source>
</evidence>
<evidence type="ECO:0000313" key="2">
    <source>
        <dbReference type="Proteomes" id="UP000230543"/>
    </source>
</evidence>
<protein>
    <submittedName>
        <fullName evidence="1">Uncharacterized protein</fullName>
    </submittedName>
</protein>
<dbReference type="Proteomes" id="UP000230543">
    <property type="component" value="Unassembled WGS sequence"/>
</dbReference>
<dbReference type="AlphaFoldDB" id="A0A2M6WC27"/>
<proteinExistence type="predicted"/>
<dbReference type="EMBL" id="PFBO01000117">
    <property type="protein sequence ID" value="PIT90255.1"/>
    <property type="molecule type" value="Genomic_DNA"/>
</dbReference>
<organism evidence="1 2">
    <name type="scientific">Candidatus Komeilibacteria bacterium CG10_big_fil_rev_8_21_14_0_10_41_13</name>
    <dbReference type="NCBI Taxonomy" id="1974476"/>
    <lineage>
        <taxon>Bacteria</taxon>
        <taxon>Candidatus Komeiliibacteriota</taxon>
    </lineage>
</organism>
<name>A0A2M6WC27_9BACT</name>
<comment type="caution">
    <text evidence="1">The sequence shown here is derived from an EMBL/GenBank/DDBJ whole genome shotgun (WGS) entry which is preliminary data.</text>
</comment>